<keyword evidence="8" id="KW-0902">Two-component regulatory system</keyword>
<dbReference type="CDD" id="cd16917">
    <property type="entry name" value="HATPase_UhpB-NarQ-NarX-like"/>
    <property type="match status" value="1"/>
</dbReference>
<keyword evidence="3" id="KW-0597">Phosphoprotein</keyword>
<feature type="transmembrane region" description="Helical" evidence="9">
    <location>
        <begin position="168"/>
        <end position="189"/>
    </location>
</feature>
<dbReference type="Pfam" id="PF02518">
    <property type="entry name" value="HATPase_c"/>
    <property type="match status" value="1"/>
</dbReference>
<keyword evidence="7" id="KW-0067">ATP-binding</keyword>
<evidence type="ECO:0000256" key="2">
    <source>
        <dbReference type="ARBA" id="ARBA00012438"/>
    </source>
</evidence>
<dbReference type="Gene3D" id="1.20.5.1930">
    <property type="match status" value="1"/>
</dbReference>
<evidence type="ECO:0000256" key="6">
    <source>
        <dbReference type="ARBA" id="ARBA00022777"/>
    </source>
</evidence>
<keyword evidence="12" id="KW-1185">Reference proteome</keyword>
<dbReference type="RefSeq" id="WP_132146528.1">
    <property type="nucleotide sequence ID" value="NZ_SLWR01000003.1"/>
</dbReference>
<reference evidence="11 12" key="1">
    <citation type="journal article" date="2015" name="Stand. Genomic Sci.">
        <title>Genomic Encyclopedia of Bacterial and Archaeal Type Strains, Phase III: the genomes of soil and plant-associated and newly described type strains.</title>
        <authorList>
            <person name="Whitman W.B."/>
            <person name="Woyke T."/>
            <person name="Klenk H.P."/>
            <person name="Zhou Y."/>
            <person name="Lilburn T.G."/>
            <person name="Beck B.J."/>
            <person name="De Vos P."/>
            <person name="Vandamme P."/>
            <person name="Eisen J.A."/>
            <person name="Garrity G."/>
            <person name="Hugenholtz P."/>
            <person name="Kyrpides N.C."/>
        </authorList>
    </citation>
    <scope>NUCLEOTIDE SEQUENCE [LARGE SCALE GENOMIC DNA]</scope>
    <source>
        <strain evidence="11 12">VKM Ac-2541</strain>
    </source>
</reference>
<comment type="caution">
    <text evidence="11">The sequence shown here is derived from an EMBL/GenBank/DDBJ whole genome shotgun (WGS) entry which is preliminary data.</text>
</comment>
<proteinExistence type="predicted"/>
<feature type="transmembrane region" description="Helical" evidence="9">
    <location>
        <begin position="237"/>
        <end position="259"/>
    </location>
</feature>
<dbReference type="AlphaFoldDB" id="A0A4R2IU60"/>
<name>A0A4R2IU60_9ACTN</name>
<feature type="transmembrane region" description="Helical" evidence="9">
    <location>
        <begin position="271"/>
        <end position="295"/>
    </location>
</feature>
<keyword evidence="9" id="KW-0472">Membrane</keyword>
<evidence type="ECO:0000256" key="5">
    <source>
        <dbReference type="ARBA" id="ARBA00022741"/>
    </source>
</evidence>
<feature type="transmembrane region" description="Helical" evidence="9">
    <location>
        <begin position="210"/>
        <end position="231"/>
    </location>
</feature>
<evidence type="ECO:0000313" key="11">
    <source>
        <dbReference type="EMBL" id="TCO49141.1"/>
    </source>
</evidence>
<evidence type="ECO:0000313" key="12">
    <source>
        <dbReference type="Proteomes" id="UP000295573"/>
    </source>
</evidence>
<dbReference type="GO" id="GO:0005524">
    <property type="term" value="F:ATP binding"/>
    <property type="evidence" value="ECO:0007669"/>
    <property type="project" value="UniProtKB-KW"/>
</dbReference>
<feature type="transmembrane region" description="Helical" evidence="9">
    <location>
        <begin position="64"/>
        <end position="81"/>
    </location>
</feature>
<evidence type="ECO:0000256" key="4">
    <source>
        <dbReference type="ARBA" id="ARBA00022679"/>
    </source>
</evidence>
<dbReference type="GO" id="GO:0046983">
    <property type="term" value="F:protein dimerization activity"/>
    <property type="evidence" value="ECO:0007669"/>
    <property type="project" value="InterPro"/>
</dbReference>
<organism evidence="11 12">
    <name type="scientific">Kribbella antiqua</name>
    <dbReference type="NCBI Taxonomy" id="2512217"/>
    <lineage>
        <taxon>Bacteria</taxon>
        <taxon>Bacillati</taxon>
        <taxon>Actinomycetota</taxon>
        <taxon>Actinomycetes</taxon>
        <taxon>Propionibacteriales</taxon>
        <taxon>Kribbellaceae</taxon>
        <taxon>Kribbella</taxon>
    </lineage>
</organism>
<dbReference type="GO" id="GO:0000155">
    <property type="term" value="F:phosphorelay sensor kinase activity"/>
    <property type="evidence" value="ECO:0007669"/>
    <property type="project" value="InterPro"/>
</dbReference>
<dbReference type="InterPro" id="IPR050482">
    <property type="entry name" value="Sensor_HK_TwoCompSys"/>
</dbReference>
<evidence type="ECO:0000256" key="8">
    <source>
        <dbReference type="ARBA" id="ARBA00023012"/>
    </source>
</evidence>
<gene>
    <name evidence="11" type="ORF">EV646_103119</name>
</gene>
<evidence type="ECO:0000259" key="10">
    <source>
        <dbReference type="SMART" id="SM00387"/>
    </source>
</evidence>
<dbReference type="SUPFAM" id="SSF55874">
    <property type="entry name" value="ATPase domain of HSP90 chaperone/DNA topoisomerase II/histidine kinase"/>
    <property type="match status" value="1"/>
</dbReference>
<dbReference type="SMART" id="SM00387">
    <property type="entry name" value="HATPase_c"/>
    <property type="match status" value="1"/>
</dbReference>
<dbReference type="InterPro" id="IPR003594">
    <property type="entry name" value="HATPase_dom"/>
</dbReference>
<evidence type="ECO:0000256" key="1">
    <source>
        <dbReference type="ARBA" id="ARBA00000085"/>
    </source>
</evidence>
<dbReference type="PANTHER" id="PTHR24421:SF10">
    <property type="entry name" value="NITRATE_NITRITE SENSOR PROTEIN NARQ"/>
    <property type="match status" value="1"/>
</dbReference>
<keyword evidence="5" id="KW-0547">Nucleotide-binding</keyword>
<dbReference type="GO" id="GO:0016020">
    <property type="term" value="C:membrane"/>
    <property type="evidence" value="ECO:0007669"/>
    <property type="project" value="InterPro"/>
</dbReference>
<dbReference type="Proteomes" id="UP000295573">
    <property type="component" value="Unassembled WGS sequence"/>
</dbReference>
<dbReference type="InterPro" id="IPR011712">
    <property type="entry name" value="Sig_transdc_His_kin_sub3_dim/P"/>
</dbReference>
<comment type="catalytic activity">
    <reaction evidence="1">
        <text>ATP + protein L-histidine = ADP + protein N-phospho-L-histidine.</text>
        <dbReference type="EC" id="2.7.13.3"/>
    </reaction>
</comment>
<dbReference type="EC" id="2.7.13.3" evidence="2"/>
<dbReference type="PANTHER" id="PTHR24421">
    <property type="entry name" value="NITRATE/NITRITE SENSOR PROTEIN NARX-RELATED"/>
    <property type="match status" value="1"/>
</dbReference>
<accession>A0A4R2IU60</accession>
<keyword evidence="9" id="KW-0812">Transmembrane</keyword>
<sequence length="640" mass="68825">MFGARRLVAAATVVFVAASAVRAVLAYGPPSIDDPAAWPLTTGLLLPCLLLGWLVAVRAPASPIGPALGLTATMPAVVFTVEEWGATYTTGSPWPGSRVMAVIGAGVWPWLFLGFVTLVLFFPDGLLPGRRWRVVWAAFPVAAALVNFTVSMPGTVAEPGAAPLVLPFALRVVLVVVAFLSFLGTLLAAASSLVVRYRRGDQLTRHRLRWLMFAALSVPILLAASWLATALGAPGEIAYLGFLIAMLFLVPGAIAVAILRHDLFDIDRLLGATLSWVVTTLISAAVFAAVVLAVGNFFPDRVGITTAAFVTALVLLPLQHWIHRTVGRFVDPDRTVALARIRDFVRRVRDGVAEPEQVEAVLRDTLDDPALRVLLRRPGEQFEMPEGAIPLQTGDSVVGALVLGTTSARRIRRAREAAVEARLPIEVSRLRLELREALAEVRASRSRLMDEVALERQRLERDLHDGAQQQLVAMGMRLRSLQYQLEPGSPAYREIDEVVETVEGTVAELRRIAHGVRPSRLDDGLAVALRRLVADSSVPVDLVVPDLEVGEGVATAVYFTVGEAIANALKHARATRISIEVEIVEQRLRVLVRDDGVGGAKEGFGLTSLRDRVASVGGEFTLDSPPGAGTSIRAEIPCAS</sequence>
<evidence type="ECO:0000256" key="9">
    <source>
        <dbReference type="SAM" id="Phobius"/>
    </source>
</evidence>
<dbReference type="EMBL" id="SLWR01000003">
    <property type="protein sequence ID" value="TCO49141.1"/>
    <property type="molecule type" value="Genomic_DNA"/>
</dbReference>
<protein>
    <recommendedName>
        <fullName evidence="2">histidine kinase</fullName>
        <ecNumber evidence="2">2.7.13.3</ecNumber>
    </recommendedName>
</protein>
<dbReference type="Gene3D" id="3.30.565.10">
    <property type="entry name" value="Histidine kinase-like ATPase, C-terminal domain"/>
    <property type="match status" value="1"/>
</dbReference>
<feature type="transmembrane region" description="Helical" evidence="9">
    <location>
        <begin position="134"/>
        <end position="156"/>
    </location>
</feature>
<evidence type="ECO:0000256" key="7">
    <source>
        <dbReference type="ARBA" id="ARBA00022840"/>
    </source>
</evidence>
<keyword evidence="4" id="KW-0808">Transferase</keyword>
<dbReference type="InterPro" id="IPR036890">
    <property type="entry name" value="HATPase_C_sf"/>
</dbReference>
<feature type="transmembrane region" description="Helical" evidence="9">
    <location>
        <begin position="101"/>
        <end position="122"/>
    </location>
</feature>
<keyword evidence="9" id="KW-1133">Transmembrane helix</keyword>
<feature type="domain" description="Histidine kinase/HSP90-like ATPase" evidence="10">
    <location>
        <begin position="552"/>
        <end position="640"/>
    </location>
</feature>
<feature type="transmembrane region" description="Helical" evidence="9">
    <location>
        <begin position="36"/>
        <end position="57"/>
    </location>
</feature>
<dbReference type="Pfam" id="PF07730">
    <property type="entry name" value="HisKA_3"/>
    <property type="match status" value="1"/>
</dbReference>
<keyword evidence="6 11" id="KW-0418">Kinase</keyword>
<evidence type="ECO:0000256" key="3">
    <source>
        <dbReference type="ARBA" id="ARBA00022553"/>
    </source>
</evidence>
<dbReference type="OrthoDB" id="4198152at2"/>